<dbReference type="SUPFAM" id="SSF56801">
    <property type="entry name" value="Acetyl-CoA synthetase-like"/>
    <property type="match status" value="1"/>
</dbReference>
<dbReference type="EMBL" id="JAJAQI010000019">
    <property type="protein sequence ID" value="MCB4822848.1"/>
    <property type="molecule type" value="Genomic_DNA"/>
</dbReference>
<comment type="caution">
    <text evidence="2">The sequence shown here is derived from an EMBL/GenBank/DDBJ whole genome shotgun (WGS) entry which is preliminary data.</text>
</comment>
<dbReference type="PANTHER" id="PTHR43845">
    <property type="entry name" value="BLR5969 PROTEIN"/>
    <property type="match status" value="1"/>
</dbReference>
<dbReference type="AlphaFoldDB" id="A0A9X1LB58"/>
<dbReference type="Gene3D" id="3.40.50.12780">
    <property type="entry name" value="N-terminal domain of ligase-like"/>
    <property type="match status" value="1"/>
</dbReference>
<dbReference type="Pfam" id="PF00501">
    <property type="entry name" value="AMP-binding"/>
    <property type="match status" value="1"/>
</dbReference>
<reference evidence="2" key="1">
    <citation type="submission" date="2021-10" db="EMBL/GenBank/DDBJ databases">
        <title>Roseicella aerolatum sp. nov., isolated from aerosols of e-waste dismantling site.</title>
        <authorList>
            <person name="Qin T."/>
        </authorList>
    </citation>
    <scope>NUCLEOTIDE SEQUENCE</scope>
    <source>
        <strain evidence="2">GB24</strain>
    </source>
</reference>
<dbReference type="InterPro" id="IPR045851">
    <property type="entry name" value="AMP-bd_C_sf"/>
</dbReference>
<name>A0A9X1LB58_9PROT</name>
<keyword evidence="3" id="KW-1185">Reference proteome</keyword>
<evidence type="ECO:0000313" key="2">
    <source>
        <dbReference type="EMBL" id="MCB4822848.1"/>
    </source>
</evidence>
<evidence type="ECO:0000313" key="3">
    <source>
        <dbReference type="Proteomes" id="UP001139311"/>
    </source>
</evidence>
<accession>A0A9X1LB58</accession>
<dbReference type="InterPro" id="IPR042099">
    <property type="entry name" value="ANL_N_sf"/>
</dbReference>
<dbReference type="InterPro" id="IPR000873">
    <property type="entry name" value="AMP-dep_synth/lig_dom"/>
</dbReference>
<dbReference type="PANTHER" id="PTHR43845:SF1">
    <property type="entry name" value="BLR5969 PROTEIN"/>
    <property type="match status" value="1"/>
</dbReference>
<evidence type="ECO:0000259" key="1">
    <source>
        <dbReference type="Pfam" id="PF00501"/>
    </source>
</evidence>
<protein>
    <submittedName>
        <fullName evidence="2">AMP-binding protein</fullName>
    </submittedName>
</protein>
<organism evidence="2 3">
    <name type="scientific">Roseicella aerolata</name>
    <dbReference type="NCBI Taxonomy" id="2883479"/>
    <lineage>
        <taxon>Bacteria</taxon>
        <taxon>Pseudomonadati</taxon>
        <taxon>Pseudomonadota</taxon>
        <taxon>Alphaproteobacteria</taxon>
        <taxon>Acetobacterales</taxon>
        <taxon>Roseomonadaceae</taxon>
        <taxon>Roseicella</taxon>
    </lineage>
</organism>
<dbReference type="Gene3D" id="3.30.300.30">
    <property type="match status" value="1"/>
</dbReference>
<dbReference type="Proteomes" id="UP001139311">
    <property type="component" value="Unassembled WGS sequence"/>
</dbReference>
<sequence>MALGEFYDALETRSADEREAALAQALPRQVAHARAHTTHYARALAGIDPAAVVSRAALTALPVTRKSALIGRQAEDPPFGGVVATAFAQLARVFISPGPIAEPEAATADYWRYARALHATGLRTGELLHNCFAYHFTPAGSMLEGGARALGCPVFPAGTGNTEMQARAAAQLRPRCYSGTPDFLKTILEKGDELGLDLSSLRLGHVTGGAYLPSLRGWYADRGLTVLQSYGTADLGLIAYESEAREGLILDEGVVVEIVRPGTGDPVPDGEVGEVVVTTLNPHHPLIRFATGDLSAILPGVSPCGRTNRRIKGWMGRADQAAKVRGMFVRPEQVAEVLRAVPGVGRARLVVSLDGDRDVMTLRAEAPAADEALTEKLGLALQSATKLRGLVELVPPGTLPNDGKVIDDTRPVPA</sequence>
<dbReference type="RefSeq" id="WP_226608893.1">
    <property type="nucleotide sequence ID" value="NZ_JAJAQI010000019.1"/>
</dbReference>
<gene>
    <name evidence="2" type="ORF">LHA35_14005</name>
</gene>
<feature type="domain" description="AMP-dependent synthetase/ligase" evidence="1">
    <location>
        <begin position="153"/>
        <end position="278"/>
    </location>
</feature>
<proteinExistence type="predicted"/>